<evidence type="ECO:0000313" key="1">
    <source>
        <dbReference type="EMBL" id="OMH83652.1"/>
    </source>
</evidence>
<accession>A0A1R1PRY3</accession>
<dbReference type="Proteomes" id="UP000188320">
    <property type="component" value="Unassembled WGS sequence"/>
</dbReference>
<comment type="caution">
    <text evidence="1">The sequence shown here is derived from an EMBL/GenBank/DDBJ whole genome shotgun (WGS) entry which is preliminary data.</text>
</comment>
<gene>
    <name evidence="1" type="ORF">AX774_g2835</name>
</gene>
<sequence length="469" mass="53086">MSKLLTSNTTMLISVVQFVIVFLAIFSVRVESTEDVKPAGLPKSSETTRFVDIIDKGTLSLPSKNRLSSSDDGIFDVFSSHLTPKRYSSVFSFDNISLVNVCFSKDDSSNSMNCNCYGIPIDKETILVPEPCAPKYHHNDENYKRFSSFEIRIDRASIYDSNILGVSMEYTKKFIYSHEYEYIPIKEVIYNSCYGEKQEKCTVRGVVLKFEKDLRTYGINHVGFNTKPVDYLYDRIYRVASYYESNSSDEIQSSVSSENSASMNLLTSPATLYTKLSTRSEKIMDSDLTSIATTGSGYSTTTANPNNLEKSLPQTPQRMHRKYILIEIGYLASKTLCSLGGISEEYMDNNSDALHFGYNIIEDKDVKLELHPFLVTIDHDEKSRNGFSPFAHYKFSGFIDFDFIGNSMNSDALYVNTTNILSFRRNSVRSHDPTDLKFTDFGENISSYNVDRANKSYNSSVTEISTQSD</sequence>
<reference evidence="2" key="1">
    <citation type="submission" date="2017-01" db="EMBL/GenBank/DDBJ databases">
        <authorList>
            <person name="Wang Y."/>
            <person name="White M."/>
            <person name="Kvist S."/>
            <person name="Moncalvo J.-M."/>
        </authorList>
    </citation>
    <scope>NUCLEOTIDE SEQUENCE [LARGE SCALE GENOMIC DNA]</scope>
    <source>
        <strain evidence="2">COL-18-3</strain>
    </source>
</reference>
<name>A0A1R1PRY3_ZANCU</name>
<protein>
    <submittedName>
        <fullName evidence="1">Uncharacterized protein</fullName>
    </submittedName>
</protein>
<dbReference type="AlphaFoldDB" id="A0A1R1PRY3"/>
<organism evidence="1 2">
    <name type="scientific">Zancudomyces culisetae</name>
    <name type="common">Gut fungus</name>
    <name type="synonym">Smittium culisetae</name>
    <dbReference type="NCBI Taxonomy" id="1213189"/>
    <lineage>
        <taxon>Eukaryota</taxon>
        <taxon>Fungi</taxon>
        <taxon>Fungi incertae sedis</taxon>
        <taxon>Zoopagomycota</taxon>
        <taxon>Kickxellomycotina</taxon>
        <taxon>Harpellomycetes</taxon>
        <taxon>Harpellales</taxon>
        <taxon>Legeriomycetaceae</taxon>
        <taxon>Zancudomyces</taxon>
    </lineage>
</organism>
<keyword evidence="2" id="KW-1185">Reference proteome</keyword>
<dbReference type="EMBL" id="LSSK01000342">
    <property type="protein sequence ID" value="OMH83652.1"/>
    <property type="molecule type" value="Genomic_DNA"/>
</dbReference>
<evidence type="ECO:0000313" key="2">
    <source>
        <dbReference type="Proteomes" id="UP000188320"/>
    </source>
</evidence>
<proteinExistence type="predicted"/>